<comment type="caution">
    <text evidence="2">The sequence shown here is derived from an EMBL/GenBank/DDBJ whole genome shotgun (WGS) entry which is preliminary data.</text>
</comment>
<proteinExistence type="predicted"/>
<gene>
    <name evidence="2" type="ORF">OUZ56_009991</name>
</gene>
<accession>A0ABR0AHW5</accession>
<sequence>MLRRISAVIPLLLPPNIENDLKFMKGPSFYLMITSRGKIIVHIHFFNTKQSTTYGKAFGDVTQAFLDTHKIFEKFLLRLAMLQIKLNQVPVGVEVISKNPDGTNKQAVPENIQDPNSAFEMDFVNSGIEEELITLNNMIPDSTTISIMVPVAPAQPVFSCDTYPSIPAFTALSISFASPPPYLDAIPKAKKLPKTLSPAEYFGEPPNRQNHLFGDER</sequence>
<protein>
    <submittedName>
        <fullName evidence="2">Uncharacterized protein</fullName>
    </submittedName>
</protein>
<evidence type="ECO:0000313" key="2">
    <source>
        <dbReference type="EMBL" id="KAK4024568.1"/>
    </source>
</evidence>
<dbReference type="Proteomes" id="UP001234178">
    <property type="component" value="Unassembled WGS sequence"/>
</dbReference>
<keyword evidence="3" id="KW-1185">Reference proteome</keyword>
<evidence type="ECO:0000256" key="1">
    <source>
        <dbReference type="SAM" id="MobiDB-lite"/>
    </source>
</evidence>
<feature type="region of interest" description="Disordered" evidence="1">
    <location>
        <begin position="197"/>
        <end position="217"/>
    </location>
</feature>
<organism evidence="2 3">
    <name type="scientific">Daphnia magna</name>
    <dbReference type="NCBI Taxonomy" id="35525"/>
    <lineage>
        <taxon>Eukaryota</taxon>
        <taxon>Metazoa</taxon>
        <taxon>Ecdysozoa</taxon>
        <taxon>Arthropoda</taxon>
        <taxon>Crustacea</taxon>
        <taxon>Branchiopoda</taxon>
        <taxon>Diplostraca</taxon>
        <taxon>Cladocera</taxon>
        <taxon>Anomopoda</taxon>
        <taxon>Daphniidae</taxon>
        <taxon>Daphnia</taxon>
    </lineage>
</organism>
<dbReference type="EMBL" id="JAOYFB010000037">
    <property type="protein sequence ID" value="KAK4024568.1"/>
    <property type="molecule type" value="Genomic_DNA"/>
</dbReference>
<reference evidence="2 3" key="1">
    <citation type="journal article" date="2023" name="Nucleic Acids Res.">
        <title>The hologenome of Daphnia magna reveals possible DNA methylation and microbiome-mediated evolution of the host genome.</title>
        <authorList>
            <person name="Chaturvedi A."/>
            <person name="Li X."/>
            <person name="Dhandapani V."/>
            <person name="Marshall H."/>
            <person name="Kissane S."/>
            <person name="Cuenca-Cambronero M."/>
            <person name="Asole G."/>
            <person name="Calvet F."/>
            <person name="Ruiz-Romero M."/>
            <person name="Marangio P."/>
            <person name="Guigo R."/>
            <person name="Rago D."/>
            <person name="Mirbahai L."/>
            <person name="Eastwood N."/>
            <person name="Colbourne J.K."/>
            <person name="Zhou J."/>
            <person name="Mallon E."/>
            <person name="Orsini L."/>
        </authorList>
    </citation>
    <scope>NUCLEOTIDE SEQUENCE [LARGE SCALE GENOMIC DNA]</scope>
    <source>
        <strain evidence="2">LRV0_1</strain>
    </source>
</reference>
<name>A0ABR0AHW5_9CRUS</name>
<evidence type="ECO:0000313" key="3">
    <source>
        <dbReference type="Proteomes" id="UP001234178"/>
    </source>
</evidence>